<dbReference type="InterPro" id="IPR036291">
    <property type="entry name" value="NAD(P)-bd_dom_sf"/>
</dbReference>
<dbReference type="Proteomes" id="UP001420932">
    <property type="component" value="Unassembled WGS sequence"/>
</dbReference>
<dbReference type="GO" id="GO:0004764">
    <property type="term" value="F:shikimate 3-dehydrogenase (NADP+) activity"/>
    <property type="evidence" value="ECO:0007669"/>
    <property type="project" value="InterPro"/>
</dbReference>
<dbReference type="PANTHER" id="PTHR21089:SF1">
    <property type="entry name" value="BIFUNCTIONAL 3-DEHYDROQUINATE DEHYDRATASE_SHIKIMATE DEHYDROGENASE, CHLOROPLASTIC"/>
    <property type="match status" value="1"/>
</dbReference>
<protein>
    <recommendedName>
        <fullName evidence="5">Shikimate dehydrogenase</fullName>
    </recommendedName>
</protein>
<sequence length="516" mass="56542">MSNEGGSKICVPILGESAEQMLVQMDKAKLLGADLVEIRLDYLQSFEPRRDLELLIGRCPLPTVFTYRPKWEGGKYEGDDDERLDALRLAMEQGADYVDIEFKVASKFINSISQRKPEKCKVIVSSHNFHDTPSSDEITDLATRMQAVGADIVKIVTTALDISDVLRIFQLTMNSQVSEVPVIGLAMNERGLTSRLLCPKFGGYLTYASLEKGQSSAPWQPKIDDLLNIFNFRLLGPDTKVAGLIGNPVGHSKSTAMFNPIFKSVGFDGVYVPFLVDDVPNFLKSFNSLILSDYSCTIPHKEAALRSCDEVDPVAKSIGAVNTIIRKPDGKFIGYNTDYFGAISAIENKLRVLQNLPDGTGSPLSGKLFVVMGAGGTGKALSYGAKAKGARVVVANRTYSRAKEIADSVGGEALALAELENYHPEEGAILANTTSVGMQPNDNESPIPKHALKRYSLVFDAVYTPKMTKLLRDAEESGVTIVTGVDMFIIQAYEQHERFTNLPAPKELFWEVMSGY</sequence>
<evidence type="ECO:0000259" key="2">
    <source>
        <dbReference type="Pfam" id="PF08501"/>
    </source>
</evidence>
<dbReference type="Gene3D" id="3.20.20.70">
    <property type="entry name" value="Aldolase class I"/>
    <property type="match status" value="1"/>
</dbReference>
<proteinExistence type="inferred from homology"/>
<dbReference type="Pfam" id="PF01487">
    <property type="entry name" value="DHquinase_I"/>
    <property type="match status" value="1"/>
</dbReference>
<reference evidence="3 4" key="1">
    <citation type="submission" date="2024-01" db="EMBL/GenBank/DDBJ databases">
        <title>Genome assemblies of Stephania.</title>
        <authorList>
            <person name="Yang L."/>
        </authorList>
    </citation>
    <scope>NUCLEOTIDE SEQUENCE [LARGE SCALE GENOMIC DNA]</scope>
    <source>
        <strain evidence="3">YNDBR</strain>
        <tissue evidence="3">Leaf</tissue>
    </source>
</reference>
<gene>
    <name evidence="3" type="ORF">Syun_007789</name>
</gene>
<dbReference type="Gene3D" id="3.40.50.10860">
    <property type="entry name" value="Leucine Dehydrogenase, chain A, domain 1"/>
    <property type="match status" value="1"/>
</dbReference>
<name>A0AAP0L0J8_9MAGN</name>
<dbReference type="GO" id="GO:0019632">
    <property type="term" value="P:shikimate metabolic process"/>
    <property type="evidence" value="ECO:0007669"/>
    <property type="project" value="TreeGrafter"/>
</dbReference>
<feature type="domain" description="Shikimate dehydrogenase substrate binding N-terminal" evidence="2">
    <location>
        <begin position="244"/>
        <end position="324"/>
    </location>
</feature>
<dbReference type="PANTHER" id="PTHR21089">
    <property type="entry name" value="SHIKIMATE DEHYDROGENASE"/>
    <property type="match status" value="1"/>
</dbReference>
<dbReference type="AlphaFoldDB" id="A0AAP0L0J8"/>
<comment type="caution">
    <text evidence="3">The sequence shown here is derived from an EMBL/GenBank/DDBJ whole genome shotgun (WGS) entry which is preliminary data.</text>
</comment>
<dbReference type="InterPro" id="IPR046346">
    <property type="entry name" value="Aminoacid_DH-like_N_sf"/>
</dbReference>
<organism evidence="3 4">
    <name type="scientific">Stephania yunnanensis</name>
    <dbReference type="NCBI Taxonomy" id="152371"/>
    <lineage>
        <taxon>Eukaryota</taxon>
        <taxon>Viridiplantae</taxon>
        <taxon>Streptophyta</taxon>
        <taxon>Embryophyta</taxon>
        <taxon>Tracheophyta</taxon>
        <taxon>Spermatophyta</taxon>
        <taxon>Magnoliopsida</taxon>
        <taxon>Ranunculales</taxon>
        <taxon>Menispermaceae</taxon>
        <taxon>Menispermoideae</taxon>
        <taxon>Cissampelideae</taxon>
        <taxon>Stephania</taxon>
    </lineage>
</organism>
<dbReference type="Pfam" id="PF01488">
    <property type="entry name" value="Shikimate_DH"/>
    <property type="match status" value="1"/>
</dbReference>
<dbReference type="FunFam" id="3.40.50.720:FF:000172">
    <property type="entry name" value="Bifunctional 3-dehydroquinate dehydratase/shikimate dehydrogenase, chloroplastic"/>
    <property type="match status" value="1"/>
</dbReference>
<dbReference type="EMBL" id="JBBNAF010000003">
    <property type="protein sequence ID" value="KAK9161448.1"/>
    <property type="molecule type" value="Genomic_DNA"/>
</dbReference>
<evidence type="ECO:0000259" key="1">
    <source>
        <dbReference type="Pfam" id="PF01488"/>
    </source>
</evidence>
<feature type="domain" description="Quinate/shikimate 5-dehydrogenase/glutamyl-tRNA reductase" evidence="1">
    <location>
        <begin position="364"/>
        <end position="435"/>
    </location>
</feature>
<dbReference type="Pfam" id="PF08501">
    <property type="entry name" value="Shikimate_dh_N"/>
    <property type="match status" value="1"/>
</dbReference>
<dbReference type="InterPro" id="IPR006151">
    <property type="entry name" value="Shikm_DH/Glu-tRNA_Rdtase"/>
</dbReference>
<dbReference type="CDD" id="cd00502">
    <property type="entry name" value="DHQase_I"/>
    <property type="match status" value="1"/>
</dbReference>
<dbReference type="SUPFAM" id="SSF51735">
    <property type="entry name" value="NAD(P)-binding Rossmann-fold domains"/>
    <property type="match status" value="1"/>
</dbReference>
<dbReference type="GO" id="GO:0003855">
    <property type="term" value="F:3-dehydroquinate dehydratase activity"/>
    <property type="evidence" value="ECO:0007669"/>
    <property type="project" value="InterPro"/>
</dbReference>
<dbReference type="InterPro" id="IPR013708">
    <property type="entry name" value="Shikimate_DH-bd_N"/>
</dbReference>
<dbReference type="InterPro" id="IPR001381">
    <property type="entry name" value="DHquinase_I"/>
</dbReference>
<dbReference type="FunFam" id="3.20.20.70:FF:000142">
    <property type="entry name" value="bifunctional 3-dehydroquinate dehydratase/shikimate dehydrogenase, chloroplastic"/>
    <property type="match status" value="1"/>
</dbReference>
<keyword evidence="4" id="KW-1185">Reference proteome</keyword>
<dbReference type="GO" id="GO:0009423">
    <property type="term" value="P:chorismate biosynthetic process"/>
    <property type="evidence" value="ECO:0007669"/>
    <property type="project" value="TreeGrafter"/>
</dbReference>
<dbReference type="NCBIfam" id="TIGR01093">
    <property type="entry name" value="aroD"/>
    <property type="match status" value="1"/>
</dbReference>
<dbReference type="InterPro" id="IPR013785">
    <property type="entry name" value="Aldolase_TIM"/>
</dbReference>
<evidence type="ECO:0000313" key="4">
    <source>
        <dbReference type="Proteomes" id="UP001420932"/>
    </source>
</evidence>
<dbReference type="InterPro" id="IPR022893">
    <property type="entry name" value="Shikimate_DH_fam"/>
</dbReference>
<evidence type="ECO:0000313" key="3">
    <source>
        <dbReference type="EMBL" id="KAK9161448.1"/>
    </source>
</evidence>
<evidence type="ECO:0008006" key="5">
    <source>
        <dbReference type="Google" id="ProtNLM"/>
    </source>
</evidence>
<dbReference type="CDD" id="cd01065">
    <property type="entry name" value="NAD_bind_Shikimate_DH"/>
    <property type="match status" value="1"/>
</dbReference>
<dbReference type="Gene3D" id="3.40.50.720">
    <property type="entry name" value="NAD(P)-binding Rossmann-like Domain"/>
    <property type="match status" value="1"/>
</dbReference>
<dbReference type="HAMAP" id="MF_00214">
    <property type="entry name" value="AroD"/>
    <property type="match status" value="1"/>
</dbReference>
<dbReference type="SUPFAM" id="SSF53223">
    <property type="entry name" value="Aminoacid dehydrogenase-like, N-terminal domain"/>
    <property type="match status" value="1"/>
</dbReference>
<dbReference type="HAMAP" id="MF_00222">
    <property type="entry name" value="Shikimate_DH_AroE"/>
    <property type="match status" value="1"/>
</dbReference>
<dbReference type="SUPFAM" id="SSF51569">
    <property type="entry name" value="Aldolase"/>
    <property type="match status" value="1"/>
</dbReference>
<accession>A0AAP0L0J8</accession>